<comment type="caution">
    <text evidence="1">The sequence shown here is derived from an EMBL/GenBank/DDBJ whole genome shotgun (WGS) entry which is preliminary data.</text>
</comment>
<keyword evidence="2" id="KW-1185">Reference proteome</keyword>
<proteinExistence type="predicted"/>
<dbReference type="AlphaFoldDB" id="A0A812LDZ1"/>
<feature type="non-terminal residue" evidence="1">
    <location>
        <position position="75"/>
    </location>
</feature>
<organism evidence="1 2">
    <name type="scientific">Symbiodinium pilosum</name>
    <name type="common">Dinoflagellate</name>
    <dbReference type="NCBI Taxonomy" id="2952"/>
    <lineage>
        <taxon>Eukaryota</taxon>
        <taxon>Sar</taxon>
        <taxon>Alveolata</taxon>
        <taxon>Dinophyceae</taxon>
        <taxon>Suessiales</taxon>
        <taxon>Symbiodiniaceae</taxon>
        <taxon>Symbiodinium</taxon>
    </lineage>
</organism>
<protein>
    <submittedName>
        <fullName evidence="1">Uncharacterized protein</fullName>
    </submittedName>
</protein>
<reference evidence="1" key="1">
    <citation type="submission" date="2021-02" db="EMBL/GenBank/DDBJ databases">
        <authorList>
            <person name="Dougan E. K."/>
            <person name="Rhodes N."/>
            <person name="Thang M."/>
            <person name="Chan C."/>
        </authorList>
    </citation>
    <scope>NUCLEOTIDE SEQUENCE</scope>
</reference>
<evidence type="ECO:0000313" key="2">
    <source>
        <dbReference type="Proteomes" id="UP000649617"/>
    </source>
</evidence>
<dbReference type="EMBL" id="CAJNIZ010005840">
    <property type="protein sequence ID" value="CAE7245020.1"/>
    <property type="molecule type" value="Genomic_DNA"/>
</dbReference>
<feature type="non-terminal residue" evidence="1">
    <location>
        <position position="1"/>
    </location>
</feature>
<dbReference type="Proteomes" id="UP000649617">
    <property type="component" value="Unassembled WGS sequence"/>
</dbReference>
<accession>A0A812LDZ1</accession>
<gene>
    <name evidence="1" type="ORF">SPIL2461_LOCUS4441</name>
</gene>
<sequence length="75" mass="8558">VEVVAEHERIDSADEDYVYFLAKKIGYKVSVLHGNRRWCLPKLSYSPYVEAPPSRAQLYLEMGLMRQAVLSTVGL</sequence>
<name>A0A812LDZ1_SYMPI</name>
<evidence type="ECO:0000313" key="1">
    <source>
        <dbReference type="EMBL" id="CAE7245020.1"/>
    </source>
</evidence>